<feature type="transmembrane region" description="Helical" evidence="1">
    <location>
        <begin position="114"/>
        <end position="135"/>
    </location>
</feature>
<evidence type="ECO:0000259" key="2">
    <source>
        <dbReference type="Pfam" id="PF09990"/>
    </source>
</evidence>
<evidence type="ECO:0000313" key="3">
    <source>
        <dbReference type="EMBL" id="TCC29668.1"/>
    </source>
</evidence>
<evidence type="ECO:0000313" key="4">
    <source>
        <dbReference type="Proteomes" id="UP000294225"/>
    </source>
</evidence>
<keyword evidence="1" id="KW-0472">Membrane</keyword>
<feature type="transmembrane region" description="Helical" evidence="1">
    <location>
        <begin position="147"/>
        <end position="167"/>
    </location>
</feature>
<dbReference type="Proteomes" id="UP000294225">
    <property type="component" value="Unassembled WGS sequence"/>
</dbReference>
<dbReference type="Pfam" id="PF09990">
    <property type="entry name" value="DUF2231"/>
    <property type="match status" value="1"/>
</dbReference>
<feature type="transmembrane region" description="Helical" evidence="1">
    <location>
        <begin position="82"/>
        <end position="102"/>
    </location>
</feature>
<protein>
    <recommendedName>
        <fullName evidence="2">DUF2231 domain-containing protein</fullName>
    </recommendedName>
</protein>
<keyword evidence="1" id="KW-0812">Transmembrane</keyword>
<evidence type="ECO:0000256" key="1">
    <source>
        <dbReference type="SAM" id="Phobius"/>
    </source>
</evidence>
<gene>
    <name evidence="3" type="ORF">E0H92_42400</name>
</gene>
<organism evidence="3 4">
    <name type="scientific">Kribbella speibonae</name>
    <dbReference type="NCBI Taxonomy" id="1572660"/>
    <lineage>
        <taxon>Bacteria</taxon>
        <taxon>Bacillati</taxon>
        <taxon>Actinomycetota</taxon>
        <taxon>Actinomycetes</taxon>
        <taxon>Propionibacteriales</taxon>
        <taxon>Kribbellaceae</taxon>
        <taxon>Kribbella</taxon>
    </lineage>
</organism>
<dbReference type="EMBL" id="SJKC01000009">
    <property type="protein sequence ID" value="TCC29668.1"/>
    <property type="molecule type" value="Genomic_DNA"/>
</dbReference>
<dbReference type="RefSeq" id="WP_131500272.1">
    <property type="nucleotide sequence ID" value="NZ_SJKC01000009.1"/>
</dbReference>
<dbReference type="AlphaFoldDB" id="A0A4R0IFK8"/>
<sequence length="181" mass="18750">MASKPLPQRAVRAVGESSLAERLARAQELTYAPLIDWVRRSPMHTDVLGHSIHPSLTDVTTGCWLGTTLLDLAGGSESRRGAALLAGLGVLASVPTAIAGAADWSDLSGYERRIGAVHGLGADTAIILFAGSLVARLRGKHRKGAKLALAGNLVIAGAGFLGGHLALNRGTARRDSFAESN</sequence>
<name>A0A4R0IFK8_9ACTN</name>
<reference evidence="3 4" key="1">
    <citation type="submission" date="2019-02" db="EMBL/GenBank/DDBJ databases">
        <title>Kribbella capetownensis sp. nov. and Kribbella speibonae sp. nov., isolated from soil.</title>
        <authorList>
            <person name="Curtis S.M."/>
            <person name="Norton I."/>
            <person name="Everest G.J."/>
            <person name="Meyers P.R."/>
        </authorList>
    </citation>
    <scope>NUCLEOTIDE SEQUENCE [LARGE SCALE GENOMIC DNA]</scope>
    <source>
        <strain evidence="3 4">YM55</strain>
    </source>
</reference>
<comment type="caution">
    <text evidence="3">The sequence shown here is derived from an EMBL/GenBank/DDBJ whole genome shotgun (WGS) entry which is preliminary data.</text>
</comment>
<proteinExistence type="predicted"/>
<keyword evidence="1" id="KW-1133">Transmembrane helix</keyword>
<accession>A0A4R0IFK8</accession>
<feature type="domain" description="DUF2231" evidence="2">
    <location>
        <begin position="49"/>
        <end position="168"/>
    </location>
</feature>
<dbReference type="InterPro" id="IPR019251">
    <property type="entry name" value="DUF2231_TM"/>
</dbReference>